<dbReference type="EMBL" id="JBEPCU010000535">
    <property type="protein sequence ID" value="MER6980352.1"/>
    <property type="molecule type" value="Genomic_DNA"/>
</dbReference>
<comment type="caution">
    <text evidence="2">The sequence shown here is derived from an EMBL/GenBank/DDBJ whole genome shotgun (WGS) entry which is preliminary data.</text>
</comment>
<accession>A0ABV1W847</accession>
<sequence length="67" mass="7128">MDPLTWLLIPLATAIMASLWGCCTGRRRRADDWTNVQRYDRLRAALARAAASASAVSAAPVAPVACG</sequence>
<keyword evidence="3" id="KW-1185">Reference proteome</keyword>
<evidence type="ECO:0000313" key="3">
    <source>
        <dbReference type="Proteomes" id="UP001458415"/>
    </source>
</evidence>
<feature type="transmembrane region" description="Helical" evidence="1">
    <location>
        <begin position="6"/>
        <end position="23"/>
    </location>
</feature>
<gene>
    <name evidence="2" type="ORF">ABT317_26125</name>
</gene>
<dbReference type="RefSeq" id="WP_086729661.1">
    <property type="nucleotide sequence ID" value="NZ_MUBM01000337.1"/>
</dbReference>
<organism evidence="2 3">
    <name type="scientific">Streptomyces carpinensis</name>
    <dbReference type="NCBI Taxonomy" id="66369"/>
    <lineage>
        <taxon>Bacteria</taxon>
        <taxon>Bacillati</taxon>
        <taxon>Actinomycetota</taxon>
        <taxon>Actinomycetes</taxon>
        <taxon>Kitasatosporales</taxon>
        <taxon>Streptomycetaceae</taxon>
        <taxon>Streptomyces</taxon>
    </lineage>
</organism>
<evidence type="ECO:0000313" key="2">
    <source>
        <dbReference type="EMBL" id="MER6980352.1"/>
    </source>
</evidence>
<protein>
    <submittedName>
        <fullName evidence="2">Uncharacterized protein</fullName>
    </submittedName>
</protein>
<keyword evidence="1" id="KW-0472">Membrane</keyword>
<keyword evidence="1" id="KW-0812">Transmembrane</keyword>
<proteinExistence type="predicted"/>
<dbReference type="Proteomes" id="UP001458415">
    <property type="component" value="Unassembled WGS sequence"/>
</dbReference>
<name>A0ABV1W847_9ACTN</name>
<evidence type="ECO:0000256" key="1">
    <source>
        <dbReference type="SAM" id="Phobius"/>
    </source>
</evidence>
<keyword evidence="1" id="KW-1133">Transmembrane helix</keyword>
<reference evidence="2 3" key="1">
    <citation type="submission" date="2024-06" db="EMBL/GenBank/DDBJ databases">
        <title>The Natural Products Discovery Center: Release of the First 8490 Sequenced Strains for Exploring Actinobacteria Biosynthetic Diversity.</title>
        <authorList>
            <person name="Kalkreuter E."/>
            <person name="Kautsar S.A."/>
            <person name="Yang D."/>
            <person name="Bader C.D."/>
            <person name="Teijaro C.N."/>
            <person name="Fluegel L."/>
            <person name="Davis C.M."/>
            <person name="Simpson J.R."/>
            <person name="Lauterbach L."/>
            <person name="Steele A.D."/>
            <person name="Gui C."/>
            <person name="Meng S."/>
            <person name="Li G."/>
            <person name="Viehrig K."/>
            <person name="Ye F."/>
            <person name="Su P."/>
            <person name="Kiefer A.F."/>
            <person name="Nichols A."/>
            <person name="Cepeda A.J."/>
            <person name="Yan W."/>
            <person name="Fan B."/>
            <person name="Jiang Y."/>
            <person name="Adhikari A."/>
            <person name="Zheng C.-J."/>
            <person name="Schuster L."/>
            <person name="Cowan T.M."/>
            <person name="Smanski M.J."/>
            <person name="Chevrette M.G."/>
            <person name="De Carvalho L.P.S."/>
            <person name="Shen B."/>
        </authorList>
    </citation>
    <scope>NUCLEOTIDE SEQUENCE [LARGE SCALE GENOMIC DNA]</scope>
    <source>
        <strain evidence="2 3">NPDC000634</strain>
    </source>
</reference>